<accession>A0A1I4K620</accession>
<sequence>MADAKKNLIARGLGFLQNPFREVEANPARAEQVQEMALADPRYVIFFTPRSGSSRLTDLLTHTGALGKPDEVFNPAFMPAIAQFYGATSMRTYTPLLLRGHQLGGVFGCEVTFLHIMRAFGTGARFLKALQPKACLWLVREDIVAQAVSVLRMLQTRQAHAIGRESASGDTDDAAFRYDAMTIRLAIWRIRWMEQRTERLFSRNGLQPLRLSYERTIAMDETALIRQVALHVGVELGVDVTAQNRHQKLGGQKSDDFAQRFREDNPRFVARLDRARAQMIAALQN</sequence>
<dbReference type="Gene3D" id="3.40.50.300">
    <property type="entry name" value="P-loop containing nucleotide triphosphate hydrolases"/>
    <property type="match status" value="1"/>
</dbReference>
<dbReference type="STRING" id="254406.SAMN04488042_1011333"/>
<gene>
    <name evidence="2" type="ORF">SAMN04488042_1011333</name>
</gene>
<dbReference type="Pfam" id="PF09037">
    <property type="entry name" value="Sulphotransf"/>
    <property type="match status" value="2"/>
</dbReference>
<evidence type="ECO:0000313" key="3">
    <source>
        <dbReference type="Proteomes" id="UP000199144"/>
    </source>
</evidence>
<keyword evidence="2" id="KW-0808">Transferase</keyword>
<dbReference type="RefSeq" id="WP_093091996.1">
    <property type="nucleotide sequence ID" value="NZ_FOTQ01000001.1"/>
</dbReference>
<dbReference type="OrthoDB" id="7855004at2"/>
<organism evidence="2 3">
    <name type="scientific">Shimia aestuarii</name>
    <dbReference type="NCBI Taxonomy" id="254406"/>
    <lineage>
        <taxon>Bacteria</taxon>
        <taxon>Pseudomonadati</taxon>
        <taxon>Pseudomonadota</taxon>
        <taxon>Alphaproteobacteria</taxon>
        <taxon>Rhodobacterales</taxon>
        <taxon>Roseobacteraceae</taxon>
    </lineage>
</organism>
<proteinExistence type="predicted"/>
<evidence type="ECO:0000313" key="2">
    <source>
        <dbReference type="EMBL" id="SFL74160.1"/>
    </source>
</evidence>
<keyword evidence="3" id="KW-1185">Reference proteome</keyword>
<feature type="domain" description="Sulphotransferase Stf0" evidence="1">
    <location>
        <begin position="122"/>
        <end position="264"/>
    </location>
</feature>
<feature type="domain" description="Sulphotransferase Stf0" evidence="1">
    <location>
        <begin position="43"/>
        <end position="85"/>
    </location>
</feature>
<dbReference type="SUPFAM" id="SSF52540">
    <property type="entry name" value="P-loop containing nucleoside triphosphate hydrolases"/>
    <property type="match status" value="1"/>
</dbReference>
<dbReference type="EMBL" id="FOTQ01000001">
    <property type="protein sequence ID" value="SFL74160.1"/>
    <property type="molecule type" value="Genomic_DNA"/>
</dbReference>
<evidence type="ECO:0000259" key="1">
    <source>
        <dbReference type="Pfam" id="PF09037"/>
    </source>
</evidence>
<dbReference type="Proteomes" id="UP000199144">
    <property type="component" value="Unassembled WGS sequence"/>
</dbReference>
<name>A0A1I4K620_9RHOB</name>
<dbReference type="InterPro" id="IPR027417">
    <property type="entry name" value="P-loop_NTPase"/>
</dbReference>
<dbReference type="InterPro" id="IPR024628">
    <property type="entry name" value="Sulfotransferase_Stf0_dom"/>
</dbReference>
<reference evidence="2 3" key="1">
    <citation type="submission" date="2016-10" db="EMBL/GenBank/DDBJ databases">
        <authorList>
            <person name="de Groot N.N."/>
        </authorList>
    </citation>
    <scope>NUCLEOTIDE SEQUENCE [LARGE SCALE GENOMIC DNA]</scope>
    <source>
        <strain evidence="2 3">DSM 15283</strain>
    </source>
</reference>
<dbReference type="GO" id="GO:0016740">
    <property type="term" value="F:transferase activity"/>
    <property type="evidence" value="ECO:0007669"/>
    <property type="project" value="UniProtKB-KW"/>
</dbReference>
<dbReference type="AlphaFoldDB" id="A0A1I4K620"/>
<protein>
    <submittedName>
        <fullName evidence="2">LPS sulfotransferase NodH</fullName>
    </submittedName>
</protein>